<protein>
    <submittedName>
        <fullName evidence="1">44380_t:CDS:1</fullName>
    </submittedName>
</protein>
<keyword evidence="2" id="KW-1185">Reference proteome</keyword>
<accession>A0ABN7WTE3</accession>
<dbReference type="Proteomes" id="UP000789901">
    <property type="component" value="Unassembled WGS sequence"/>
</dbReference>
<evidence type="ECO:0000313" key="2">
    <source>
        <dbReference type="Proteomes" id="UP000789901"/>
    </source>
</evidence>
<evidence type="ECO:0000313" key="1">
    <source>
        <dbReference type="EMBL" id="CAG8840053.1"/>
    </source>
</evidence>
<sequence length="121" mass="14324">MPESEKQKALKEEEKLKEELEKALRYGDIIYNLDSNENIHPILKKNLPEIIDYWKNTYPEIKEALSDWKDMIINGELGPIKPIKSYNNRIFRGKEVLNVYLKIYPTSNSEKIKCTETCIKY</sequence>
<feature type="non-terminal residue" evidence="1">
    <location>
        <position position="121"/>
    </location>
</feature>
<name>A0ABN7WTE3_GIGMA</name>
<gene>
    <name evidence="1" type="ORF">GMARGA_LOCUS34731</name>
</gene>
<feature type="non-terminal residue" evidence="1">
    <location>
        <position position="1"/>
    </location>
</feature>
<comment type="caution">
    <text evidence="1">The sequence shown here is derived from an EMBL/GenBank/DDBJ whole genome shotgun (WGS) entry which is preliminary data.</text>
</comment>
<reference evidence="1 2" key="1">
    <citation type="submission" date="2021-06" db="EMBL/GenBank/DDBJ databases">
        <authorList>
            <person name="Kallberg Y."/>
            <person name="Tangrot J."/>
            <person name="Rosling A."/>
        </authorList>
    </citation>
    <scope>NUCLEOTIDE SEQUENCE [LARGE SCALE GENOMIC DNA]</scope>
    <source>
        <strain evidence="1 2">120-4 pot B 10/14</strain>
    </source>
</reference>
<dbReference type="EMBL" id="CAJVQB010061907">
    <property type="protein sequence ID" value="CAG8840053.1"/>
    <property type="molecule type" value="Genomic_DNA"/>
</dbReference>
<proteinExistence type="predicted"/>
<organism evidence="1 2">
    <name type="scientific">Gigaspora margarita</name>
    <dbReference type="NCBI Taxonomy" id="4874"/>
    <lineage>
        <taxon>Eukaryota</taxon>
        <taxon>Fungi</taxon>
        <taxon>Fungi incertae sedis</taxon>
        <taxon>Mucoromycota</taxon>
        <taxon>Glomeromycotina</taxon>
        <taxon>Glomeromycetes</taxon>
        <taxon>Diversisporales</taxon>
        <taxon>Gigasporaceae</taxon>
        <taxon>Gigaspora</taxon>
    </lineage>
</organism>